<dbReference type="Gene3D" id="3.20.20.140">
    <property type="entry name" value="Metal-dependent hydrolases"/>
    <property type="match status" value="1"/>
</dbReference>
<dbReference type="EMBL" id="JAWLKH010000021">
    <property type="protein sequence ID" value="MDV6313677.1"/>
    <property type="molecule type" value="Genomic_DNA"/>
</dbReference>
<evidence type="ECO:0000313" key="5">
    <source>
        <dbReference type="Proteomes" id="UP001185779"/>
    </source>
</evidence>
<dbReference type="InterPro" id="IPR032466">
    <property type="entry name" value="Metal_Hydrolase"/>
</dbReference>
<dbReference type="Proteomes" id="UP001185922">
    <property type="component" value="Unassembled WGS sequence"/>
</dbReference>
<dbReference type="Pfam" id="PF01979">
    <property type="entry name" value="Amidohydro_1"/>
    <property type="match status" value="1"/>
</dbReference>
<dbReference type="AlphaFoldDB" id="A0AAE4R894"/>
<dbReference type="PANTHER" id="PTHR43794:SF11">
    <property type="entry name" value="AMIDOHYDROLASE-RELATED DOMAIN-CONTAINING PROTEIN"/>
    <property type="match status" value="1"/>
</dbReference>
<dbReference type="GO" id="GO:0016810">
    <property type="term" value="F:hydrolase activity, acting on carbon-nitrogen (but not peptide) bonds"/>
    <property type="evidence" value="ECO:0007669"/>
    <property type="project" value="InterPro"/>
</dbReference>
<dbReference type="InterPro" id="IPR011059">
    <property type="entry name" value="Metal-dep_hydrolase_composite"/>
</dbReference>
<gene>
    <name evidence="3" type="ORF">R3P94_18975</name>
    <name evidence="4" type="ORF">R3Q15_17595</name>
</gene>
<reference evidence="4 5" key="1">
    <citation type="submission" date="2023-10" db="EMBL/GenBank/DDBJ databases">
        <title>Development of a sustainable strategy for remediation of hydrocarbon-contaminated territories based on the waste exchange concept.</title>
        <authorList>
            <person name="Krivoruchko A."/>
        </authorList>
    </citation>
    <scope>NUCLEOTIDE SEQUENCE</scope>
    <source>
        <strain evidence="3 5">IEGM 1266</strain>
        <strain evidence="4">IEGM 1279</strain>
    </source>
</reference>
<evidence type="ECO:0000313" key="4">
    <source>
        <dbReference type="EMBL" id="MDV6313677.1"/>
    </source>
</evidence>
<accession>A0AAE4R894</accession>
<dbReference type="SUPFAM" id="SSF51338">
    <property type="entry name" value="Composite domain of metallo-dependent hydrolases"/>
    <property type="match status" value="1"/>
</dbReference>
<evidence type="ECO:0000313" key="6">
    <source>
        <dbReference type="Proteomes" id="UP001185922"/>
    </source>
</evidence>
<evidence type="ECO:0000313" key="3">
    <source>
        <dbReference type="EMBL" id="MDV6309359.1"/>
    </source>
</evidence>
<dbReference type="EMBL" id="JAWLKI010000026">
    <property type="protein sequence ID" value="MDV6309359.1"/>
    <property type="molecule type" value="Genomic_DNA"/>
</dbReference>
<keyword evidence="1" id="KW-0378">Hydrolase</keyword>
<evidence type="ECO:0000259" key="2">
    <source>
        <dbReference type="Pfam" id="PF01979"/>
    </source>
</evidence>
<dbReference type="Proteomes" id="UP001185779">
    <property type="component" value="Unassembled WGS sequence"/>
</dbReference>
<sequence length="470" mass="50626">MTATTFHNALILPIAGDKPWFRGWLTADAGGRISGIAEGAPPADAPGVRHDLEGCFLAPGFVSGHSHIYTGGMRGVAADSPLYEWVSRNSLMLLGADADDLYWMTLAGGLDHLSSGITSVYNFTQSRVIALFDYEKSVLRAERIHPAEFVNRQVDGLAASGIRFVTSVRLDDEQLAEDEAFHGFDEVMRHLATVDPALNLGGSVYGSVQWSSAPVTAERERALMDRYGITNQAHFVETAEQIDIQQAKFDWYDAAGVLGPDFAFGHFVHPTDRMVARVRDTGSSVVWQPMSNGRLGSGIADIPRLLSDAVTVGMGVDDQSCTDVSDPFENMRTGLFLQRGLRSDAAVLSPADVLALHTIGSATAIGVADRVGSLEVGKYADLVVVDPYSPHTGPIWDPVATYVLGCGLRNLREVFVGGRSVWARGVSDPTRSEADLELTERMIRSAARSGIRPAVSPPADRARTLAIRSS</sequence>
<dbReference type="InterPro" id="IPR050287">
    <property type="entry name" value="MTA/SAH_deaminase"/>
</dbReference>
<dbReference type="InterPro" id="IPR006680">
    <property type="entry name" value="Amidohydro-rel"/>
</dbReference>
<protein>
    <submittedName>
        <fullName evidence="4">Amidohydrolase family protein</fullName>
    </submittedName>
</protein>
<proteinExistence type="predicted"/>
<comment type="caution">
    <text evidence="4">The sequence shown here is derived from an EMBL/GenBank/DDBJ whole genome shotgun (WGS) entry which is preliminary data.</text>
</comment>
<feature type="domain" description="Amidohydrolase-related" evidence="2">
    <location>
        <begin position="57"/>
        <end position="420"/>
    </location>
</feature>
<dbReference type="Gene3D" id="2.30.40.10">
    <property type="entry name" value="Urease, subunit C, domain 1"/>
    <property type="match status" value="1"/>
</dbReference>
<keyword evidence="5" id="KW-1185">Reference proteome</keyword>
<dbReference type="PANTHER" id="PTHR43794">
    <property type="entry name" value="AMINOHYDROLASE SSNA-RELATED"/>
    <property type="match status" value="1"/>
</dbReference>
<dbReference type="RefSeq" id="WP_096274743.1">
    <property type="nucleotide sequence ID" value="NZ_JANJEV010000001.1"/>
</dbReference>
<name>A0AAE4R894_9ACTN</name>
<organism evidence="4 6">
    <name type="scientific">Gordonia amicalis</name>
    <dbReference type="NCBI Taxonomy" id="89053"/>
    <lineage>
        <taxon>Bacteria</taxon>
        <taxon>Bacillati</taxon>
        <taxon>Actinomycetota</taxon>
        <taxon>Actinomycetes</taxon>
        <taxon>Mycobacteriales</taxon>
        <taxon>Gordoniaceae</taxon>
        <taxon>Gordonia</taxon>
    </lineage>
</organism>
<dbReference type="SUPFAM" id="SSF51556">
    <property type="entry name" value="Metallo-dependent hydrolases"/>
    <property type="match status" value="1"/>
</dbReference>
<evidence type="ECO:0000256" key="1">
    <source>
        <dbReference type="ARBA" id="ARBA00022801"/>
    </source>
</evidence>